<evidence type="ECO:0000313" key="1">
    <source>
        <dbReference type="EMBL" id="CRL00310.1"/>
    </source>
</evidence>
<gene>
    <name evidence="1" type="ORF">CLUMA_CG013583</name>
</gene>
<proteinExistence type="predicted"/>
<dbReference type="AlphaFoldDB" id="A0A1J1IMJ7"/>
<protein>
    <submittedName>
        <fullName evidence="1">CLUMA_CG013583, isoform A</fullName>
    </submittedName>
</protein>
<keyword evidence="2" id="KW-1185">Reference proteome</keyword>
<dbReference type="EMBL" id="CVRI01000054">
    <property type="protein sequence ID" value="CRL00310.1"/>
    <property type="molecule type" value="Genomic_DNA"/>
</dbReference>
<evidence type="ECO:0000313" key="2">
    <source>
        <dbReference type="Proteomes" id="UP000183832"/>
    </source>
</evidence>
<sequence length="62" mass="7178">MKLRVTKIFLHKALTLSSTTHLTRQQNNITSTRKGKVFYFSRFIALYVSLSCDCIDIQVDLL</sequence>
<reference evidence="1 2" key="1">
    <citation type="submission" date="2015-04" db="EMBL/GenBank/DDBJ databases">
        <authorList>
            <person name="Syromyatnikov M.Y."/>
            <person name="Popov V.N."/>
        </authorList>
    </citation>
    <scope>NUCLEOTIDE SEQUENCE [LARGE SCALE GENOMIC DNA]</scope>
</reference>
<name>A0A1J1IMJ7_9DIPT</name>
<organism evidence="1 2">
    <name type="scientific">Clunio marinus</name>
    <dbReference type="NCBI Taxonomy" id="568069"/>
    <lineage>
        <taxon>Eukaryota</taxon>
        <taxon>Metazoa</taxon>
        <taxon>Ecdysozoa</taxon>
        <taxon>Arthropoda</taxon>
        <taxon>Hexapoda</taxon>
        <taxon>Insecta</taxon>
        <taxon>Pterygota</taxon>
        <taxon>Neoptera</taxon>
        <taxon>Endopterygota</taxon>
        <taxon>Diptera</taxon>
        <taxon>Nematocera</taxon>
        <taxon>Chironomoidea</taxon>
        <taxon>Chironomidae</taxon>
        <taxon>Clunio</taxon>
    </lineage>
</organism>
<dbReference type="Proteomes" id="UP000183832">
    <property type="component" value="Unassembled WGS sequence"/>
</dbReference>
<accession>A0A1J1IMJ7</accession>